<dbReference type="Gene3D" id="2.60.120.280">
    <property type="entry name" value="Regulatory protein AraC"/>
    <property type="match status" value="1"/>
</dbReference>
<dbReference type="OrthoDB" id="9813413at2"/>
<keyword evidence="1" id="KW-0805">Transcription regulation</keyword>
<evidence type="ECO:0000256" key="2">
    <source>
        <dbReference type="ARBA" id="ARBA00023125"/>
    </source>
</evidence>
<name>A0A081P135_9BACL</name>
<dbReference type="PROSITE" id="PS01124">
    <property type="entry name" value="HTH_ARAC_FAMILY_2"/>
    <property type="match status" value="1"/>
</dbReference>
<dbReference type="SUPFAM" id="SSF51215">
    <property type="entry name" value="Regulatory protein AraC"/>
    <property type="match status" value="1"/>
</dbReference>
<dbReference type="eggNOG" id="COG2207">
    <property type="taxonomic scope" value="Bacteria"/>
</dbReference>
<dbReference type="SUPFAM" id="SSF46689">
    <property type="entry name" value="Homeodomain-like"/>
    <property type="match status" value="2"/>
</dbReference>
<evidence type="ECO:0000256" key="1">
    <source>
        <dbReference type="ARBA" id="ARBA00023015"/>
    </source>
</evidence>
<dbReference type="GO" id="GO:0043565">
    <property type="term" value="F:sequence-specific DNA binding"/>
    <property type="evidence" value="ECO:0007669"/>
    <property type="project" value="InterPro"/>
</dbReference>
<gene>
    <name evidence="5" type="ORF">ET33_08985</name>
</gene>
<dbReference type="InterPro" id="IPR003313">
    <property type="entry name" value="AraC-bd"/>
</dbReference>
<keyword evidence="6" id="KW-1185">Reference proteome</keyword>
<reference evidence="5 6" key="1">
    <citation type="submission" date="2014-06" db="EMBL/GenBank/DDBJ databases">
        <title>Draft genome sequence of Paenibacillus sp. MSt1.</title>
        <authorList>
            <person name="Aw Y.K."/>
            <person name="Ong K.S."/>
            <person name="Gan H.M."/>
            <person name="Lee S.M."/>
        </authorList>
    </citation>
    <scope>NUCLEOTIDE SEQUENCE [LARGE SCALE GENOMIC DNA]</scope>
    <source>
        <strain evidence="5 6">MSt1</strain>
    </source>
</reference>
<protein>
    <submittedName>
        <fullName evidence="5">AraC family transcriptional regulator</fullName>
    </submittedName>
</protein>
<keyword evidence="2" id="KW-0238">DNA-binding</keyword>
<dbReference type="InterPro" id="IPR018062">
    <property type="entry name" value="HTH_AraC-typ_CS"/>
</dbReference>
<dbReference type="RefSeq" id="WP_036685604.1">
    <property type="nucleotide sequence ID" value="NZ_JNVM01000016.1"/>
</dbReference>
<dbReference type="Proteomes" id="UP000028123">
    <property type="component" value="Unassembled WGS sequence"/>
</dbReference>
<dbReference type="Gene3D" id="1.10.10.60">
    <property type="entry name" value="Homeodomain-like"/>
    <property type="match status" value="2"/>
</dbReference>
<dbReference type="Pfam" id="PF02311">
    <property type="entry name" value="AraC_binding"/>
    <property type="match status" value="1"/>
</dbReference>
<sequence length="278" mass="32974">MRRQSFLPTLTEHDYLLLPESTGWYKDPEHEVMRKAGALNNFSIHLIVDGKGYLEIDGQRHTLHRGDAFLYFPLQSQRYYSSQDDPWEVRWVHFYGKTLKEFLLERGIGPKPLWKIRQWKPLEQALADLLEELEQNGFWQLTRISTLTYAILAEFVTQAVPWSEARSPEADNRISELLPEMQRDACLPFDLQHWADRAGVSSYYFCRLFKKATHLTPMTFITLCRLQNSKQWLLEEPQLTVKEIAERAGYPSVSYYNKRFLEQEGMTPTEYRQLYLRR</sequence>
<organism evidence="5 6">
    <name type="scientific">Paenibacillus tyrfis</name>
    <dbReference type="NCBI Taxonomy" id="1501230"/>
    <lineage>
        <taxon>Bacteria</taxon>
        <taxon>Bacillati</taxon>
        <taxon>Bacillota</taxon>
        <taxon>Bacilli</taxon>
        <taxon>Bacillales</taxon>
        <taxon>Paenibacillaceae</taxon>
        <taxon>Paenibacillus</taxon>
    </lineage>
</organism>
<evidence type="ECO:0000313" key="6">
    <source>
        <dbReference type="Proteomes" id="UP000028123"/>
    </source>
</evidence>
<dbReference type="InterPro" id="IPR037923">
    <property type="entry name" value="HTH-like"/>
</dbReference>
<keyword evidence="3" id="KW-0804">Transcription</keyword>
<dbReference type="InterPro" id="IPR009057">
    <property type="entry name" value="Homeodomain-like_sf"/>
</dbReference>
<accession>A0A081P135</accession>
<dbReference type="PANTHER" id="PTHR43280">
    <property type="entry name" value="ARAC-FAMILY TRANSCRIPTIONAL REGULATOR"/>
    <property type="match status" value="1"/>
</dbReference>
<proteinExistence type="predicted"/>
<comment type="caution">
    <text evidence="5">The sequence shown here is derived from an EMBL/GenBank/DDBJ whole genome shotgun (WGS) entry which is preliminary data.</text>
</comment>
<dbReference type="InterPro" id="IPR018060">
    <property type="entry name" value="HTH_AraC"/>
</dbReference>
<dbReference type="GO" id="GO:0003700">
    <property type="term" value="F:DNA-binding transcription factor activity"/>
    <property type="evidence" value="ECO:0007669"/>
    <property type="project" value="InterPro"/>
</dbReference>
<dbReference type="AlphaFoldDB" id="A0A081P135"/>
<dbReference type="CDD" id="cd06986">
    <property type="entry name" value="cupin_MmsR-like_N"/>
    <property type="match status" value="1"/>
</dbReference>
<dbReference type="EMBL" id="JNVM01000016">
    <property type="protein sequence ID" value="KEQ24408.1"/>
    <property type="molecule type" value="Genomic_DNA"/>
</dbReference>
<dbReference type="SMART" id="SM00342">
    <property type="entry name" value="HTH_ARAC"/>
    <property type="match status" value="1"/>
</dbReference>
<feature type="domain" description="HTH araC/xylS-type" evidence="4">
    <location>
        <begin position="172"/>
        <end position="274"/>
    </location>
</feature>
<dbReference type="PROSITE" id="PS00041">
    <property type="entry name" value="HTH_ARAC_FAMILY_1"/>
    <property type="match status" value="1"/>
</dbReference>
<evidence type="ECO:0000259" key="4">
    <source>
        <dbReference type="PROSITE" id="PS01124"/>
    </source>
</evidence>
<dbReference type="PANTHER" id="PTHR43280:SF28">
    <property type="entry name" value="HTH-TYPE TRANSCRIPTIONAL ACTIVATOR RHAS"/>
    <property type="match status" value="1"/>
</dbReference>
<evidence type="ECO:0000313" key="5">
    <source>
        <dbReference type="EMBL" id="KEQ24408.1"/>
    </source>
</evidence>
<evidence type="ECO:0000256" key="3">
    <source>
        <dbReference type="ARBA" id="ARBA00023163"/>
    </source>
</evidence>
<dbReference type="Pfam" id="PF12833">
    <property type="entry name" value="HTH_18"/>
    <property type="match status" value="1"/>
</dbReference>